<evidence type="ECO:0000313" key="3">
    <source>
        <dbReference type="EMBL" id="MFB9448400.1"/>
    </source>
</evidence>
<organism evidence="3 4">
    <name type="scientific">Dactylosporangium vinaceum</name>
    <dbReference type="NCBI Taxonomy" id="53362"/>
    <lineage>
        <taxon>Bacteria</taxon>
        <taxon>Bacillati</taxon>
        <taxon>Actinomycetota</taxon>
        <taxon>Actinomycetes</taxon>
        <taxon>Micromonosporales</taxon>
        <taxon>Micromonosporaceae</taxon>
        <taxon>Dactylosporangium</taxon>
    </lineage>
</organism>
<dbReference type="RefSeq" id="WP_223102945.1">
    <property type="nucleotide sequence ID" value="NZ_CP061913.1"/>
</dbReference>
<dbReference type="Gene3D" id="3.40.50.1460">
    <property type="match status" value="1"/>
</dbReference>
<evidence type="ECO:0000313" key="4">
    <source>
        <dbReference type="Proteomes" id="UP001589608"/>
    </source>
</evidence>
<name>A0ABV5MHP8_9ACTN</name>
<sequence length="335" mass="36059">MRRDLQAEQPWTVMHGSTDVKRALLVGIDAYRNFPALRGCVNDVRAVDELLATHEDGAPNFGCQLLDAPAGVSGDEFRAALTRLFAPGADVALLYFSGHGAVRNNDLVLATTDGTDVFPGVAVAEIMGMIAKATGLREVVIILDCCFSGAAAGVPHVAGDSATLRPGLSILTAARADQPAVETGDRGLFSTLFCGALAGGAADVRGRVTISGLYAYLSECFNAWHQRPTFKANIDRAHDLRRCLPSVPDADLRRLPELFPTPEHELPLDPSYEPSVPPPDDKHQADFAVLQRARSAKLVEPVGTPHLYFAAIESLSCRLTPLGRHYRLMAEQRLL</sequence>
<keyword evidence="4" id="KW-1185">Reference proteome</keyword>
<dbReference type="InterPro" id="IPR011600">
    <property type="entry name" value="Pept_C14_caspase"/>
</dbReference>
<dbReference type="Pfam" id="PF00656">
    <property type="entry name" value="Peptidase_C14"/>
    <property type="match status" value="1"/>
</dbReference>
<dbReference type="EMBL" id="JBHMCA010000057">
    <property type="protein sequence ID" value="MFB9448400.1"/>
    <property type="molecule type" value="Genomic_DNA"/>
</dbReference>
<evidence type="ECO:0000256" key="1">
    <source>
        <dbReference type="SAM" id="MobiDB-lite"/>
    </source>
</evidence>
<comment type="caution">
    <text evidence="3">The sequence shown here is derived from an EMBL/GenBank/DDBJ whole genome shotgun (WGS) entry which is preliminary data.</text>
</comment>
<evidence type="ECO:0000259" key="2">
    <source>
        <dbReference type="Pfam" id="PF00656"/>
    </source>
</evidence>
<dbReference type="SUPFAM" id="SSF52129">
    <property type="entry name" value="Caspase-like"/>
    <property type="match status" value="1"/>
</dbReference>
<dbReference type="InterPro" id="IPR029030">
    <property type="entry name" value="Caspase-like_dom_sf"/>
</dbReference>
<reference evidence="3 4" key="1">
    <citation type="submission" date="2024-09" db="EMBL/GenBank/DDBJ databases">
        <authorList>
            <person name="Sun Q."/>
            <person name="Mori K."/>
        </authorList>
    </citation>
    <scope>NUCLEOTIDE SEQUENCE [LARGE SCALE GENOMIC DNA]</scope>
    <source>
        <strain evidence="3 4">JCM 3307</strain>
    </source>
</reference>
<protein>
    <submittedName>
        <fullName evidence="3">Caspase domain-containing protein</fullName>
    </submittedName>
</protein>
<feature type="domain" description="Peptidase C14 caspase" evidence="2">
    <location>
        <begin position="21"/>
        <end position="201"/>
    </location>
</feature>
<gene>
    <name evidence="3" type="ORF">ACFFTR_35385</name>
</gene>
<feature type="region of interest" description="Disordered" evidence="1">
    <location>
        <begin position="261"/>
        <end position="281"/>
    </location>
</feature>
<dbReference type="Proteomes" id="UP001589608">
    <property type="component" value="Unassembled WGS sequence"/>
</dbReference>
<accession>A0ABV5MHP8</accession>
<proteinExistence type="predicted"/>